<proteinExistence type="predicted"/>
<organism evidence="3 4">
    <name type="scientific">Alicyclobacillus macrosporangiidus</name>
    <dbReference type="NCBI Taxonomy" id="392015"/>
    <lineage>
        <taxon>Bacteria</taxon>
        <taxon>Bacillati</taxon>
        <taxon>Bacillota</taxon>
        <taxon>Bacilli</taxon>
        <taxon>Bacillales</taxon>
        <taxon>Alicyclobacillaceae</taxon>
        <taxon>Alicyclobacillus</taxon>
    </lineage>
</organism>
<dbReference type="AlphaFoldDB" id="A0A1I7H9S3"/>
<dbReference type="EMBL" id="FPBV01000004">
    <property type="protein sequence ID" value="SFU57443.1"/>
    <property type="molecule type" value="Genomic_DNA"/>
</dbReference>
<dbReference type="Gene3D" id="3.30.1370.160">
    <property type="match status" value="1"/>
</dbReference>
<dbReference type="Gene3D" id="3.30.70.330">
    <property type="match status" value="1"/>
</dbReference>
<dbReference type="SUPFAM" id="SSF55174">
    <property type="entry name" value="Alpha-L RNA-binding motif"/>
    <property type="match status" value="1"/>
</dbReference>
<reference evidence="4" key="1">
    <citation type="submission" date="2016-10" db="EMBL/GenBank/DDBJ databases">
        <authorList>
            <person name="Varghese N."/>
        </authorList>
    </citation>
    <scope>NUCLEOTIDE SEQUENCE [LARGE SCALE GENOMIC DNA]</scope>
    <source>
        <strain evidence="4">DSM 17980</strain>
    </source>
</reference>
<feature type="domain" description="Ribosome-associated protein quality control protein P2 RNA-binding" evidence="2">
    <location>
        <begin position="82"/>
        <end position="158"/>
    </location>
</feature>
<dbReference type="RefSeq" id="WP_074950210.1">
    <property type="nucleotide sequence ID" value="NZ_FPBV01000004.1"/>
</dbReference>
<keyword evidence="1" id="KW-0694">RNA-binding</keyword>
<evidence type="ECO:0000259" key="2">
    <source>
        <dbReference type="Pfam" id="PF17774"/>
    </source>
</evidence>
<dbReference type="Pfam" id="PF17774">
    <property type="entry name" value="YlmH_RBD"/>
    <property type="match status" value="1"/>
</dbReference>
<sequence length="260" mass="28612">MTGGETSGGWFRPEERPFIRRIEDWLGQVVARQSWKRTDFLTPREQYLLESLVRREGLAVAFWGGGDAERRRALVMPEDWHPQPEDFEVVMLRAATDDPAGLTHGSLLGSLLGTGIERRKVGDIAVDGRQAMVAVCADVADFLLGAWRQAGRSGLAVERWTGEGHLAPPRYKPEVVHVASLRADAVIAQACHWPRQRAQEAVHGGRVQLNFTPLSDPAAPLDTGDLLSVRGFGRIRVGDVEGETKKGRVRLEVGVLKADA</sequence>
<dbReference type="eggNOG" id="COG2302">
    <property type="taxonomic scope" value="Bacteria"/>
</dbReference>
<dbReference type="GO" id="GO:0003723">
    <property type="term" value="F:RNA binding"/>
    <property type="evidence" value="ECO:0007669"/>
    <property type="project" value="UniProtKB-KW"/>
</dbReference>
<dbReference type="PROSITE" id="PS50889">
    <property type="entry name" value="S4"/>
    <property type="match status" value="1"/>
</dbReference>
<evidence type="ECO:0000313" key="4">
    <source>
        <dbReference type="Proteomes" id="UP000183508"/>
    </source>
</evidence>
<dbReference type="Proteomes" id="UP000183508">
    <property type="component" value="Unassembled WGS sequence"/>
</dbReference>
<accession>A0A1I7H9S3</accession>
<evidence type="ECO:0000256" key="1">
    <source>
        <dbReference type="PROSITE-ProRule" id="PRU00182"/>
    </source>
</evidence>
<dbReference type="InterPro" id="IPR040591">
    <property type="entry name" value="RqcP2_RBD"/>
</dbReference>
<keyword evidence="4" id="KW-1185">Reference proteome</keyword>
<evidence type="ECO:0000313" key="3">
    <source>
        <dbReference type="EMBL" id="SFU57443.1"/>
    </source>
</evidence>
<name>A0A1I7H9S3_9BACL</name>
<dbReference type="InterPro" id="IPR012677">
    <property type="entry name" value="Nucleotide-bd_a/b_plait_sf"/>
</dbReference>
<dbReference type="STRING" id="392015.SAMN05421543_10464"/>
<gene>
    <name evidence="3" type="ORF">SAMN05421543_10464</name>
</gene>
<dbReference type="OrthoDB" id="9812787at2"/>
<protein>
    <submittedName>
        <fullName evidence="3">RNA-binding protein YlmH, contains S4-like domain</fullName>
    </submittedName>
</protein>